<keyword evidence="2" id="KW-0812">Transmembrane</keyword>
<keyword evidence="4" id="KW-1185">Reference proteome</keyword>
<name>A0A494W4I2_9SPHN</name>
<evidence type="ECO:0000313" key="4">
    <source>
        <dbReference type="Proteomes" id="UP000279959"/>
    </source>
</evidence>
<proteinExistence type="predicted"/>
<keyword evidence="2" id="KW-0472">Membrane</keyword>
<accession>A0A494W4I2</accession>
<feature type="region of interest" description="Disordered" evidence="1">
    <location>
        <begin position="1052"/>
        <end position="1076"/>
    </location>
</feature>
<dbReference type="Pfam" id="PF11739">
    <property type="entry name" value="YdbH-like"/>
    <property type="match status" value="2"/>
</dbReference>
<keyword evidence="2" id="KW-1133">Transmembrane helix</keyword>
<evidence type="ECO:0000256" key="1">
    <source>
        <dbReference type="SAM" id="MobiDB-lite"/>
    </source>
</evidence>
<protein>
    <submittedName>
        <fullName evidence="3">Exoprotein</fullName>
    </submittedName>
</protein>
<evidence type="ECO:0000313" key="3">
    <source>
        <dbReference type="EMBL" id="BBD97507.1"/>
    </source>
</evidence>
<dbReference type="AlphaFoldDB" id="A0A494W4I2"/>
<dbReference type="Proteomes" id="UP000279959">
    <property type="component" value="Chromosome"/>
</dbReference>
<gene>
    <name evidence="3" type="ORF">SAMIE_1010080</name>
</gene>
<dbReference type="KEGG" id="sami:SAMIE_1010080"/>
<dbReference type="RefSeq" id="WP_066699562.1">
    <property type="nucleotide sequence ID" value="NZ_AP018664.1"/>
</dbReference>
<organism evidence="3 4">
    <name type="scientific">Sphingobium amiense</name>
    <dbReference type="NCBI Taxonomy" id="135719"/>
    <lineage>
        <taxon>Bacteria</taxon>
        <taxon>Pseudomonadati</taxon>
        <taxon>Pseudomonadota</taxon>
        <taxon>Alphaproteobacteria</taxon>
        <taxon>Sphingomonadales</taxon>
        <taxon>Sphingomonadaceae</taxon>
        <taxon>Sphingobium</taxon>
    </lineage>
</organism>
<reference evidence="3 4" key="1">
    <citation type="submission" date="2018-05" db="EMBL/GenBank/DDBJ databases">
        <title>Complete Genome Sequence of the Nonylphenol-Degrading Bacterium Sphingobium amiense DSM 16289T.</title>
        <authorList>
            <person name="Ootsuka M."/>
            <person name="Nishizawa T."/>
            <person name="Ohta H."/>
        </authorList>
    </citation>
    <scope>NUCLEOTIDE SEQUENCE [LARGE SCALE GENOMIC DNA]</scope>
    <source>
        <strain evidence="3 4">DSM 16289</strain>
    </source>
</reference>
<dbReference type="InterPro" id="IPR021730">
    <property type="entry name" value="YdbH"/>
</dbReference>
<dbReference type="EMBL" id="AP018664">
    <property type="protein sequence ID" value="BBD97507.1"/>
    <property type="molecule type" value="Genomic_DNA"/>
</dbReference>
<sequence length="1076" mass="111952">MEETDGEDRVRRGWARWLGVGTGSLALVLVALWTQRSPIAENFVNRELARRDVRADYDLVDVGLRTQRIENLVLGDPARPDLTARWVEVDIAFAGLTPQVAAVRAGGVRLRGAIRDGALALGEVDKFRNPASKEPFSLPDLVLGLRDARLTLDTDAGRVGMQIDGSGNLRSGFSGRLAAAMVKASAGGCGATAVRAMLDVTTRAGRPGIKGPVQAGALGCPAAGFSLARPEGLIDLTLGPAMERWEGQADLKGEAMRVSMVTLARPEGRLSFEGSAKGTKGGATVAAKALGGAGVGMRDALLRGQWALGRDAISASGQLSASDLRRTGRDAMASFVASSRATPVGPLVERIASSVRQAERANRLRAGFAFHQPGGRGSLTISHAALTSVSGARLGLGQGSSLALLWPGRRGGIDWTLDGSFTTGGGGLPHGALRLARRPAGGFGGDLFLDPYAAGDARLAVDRVRFVADRGGATRFATTARLDGPLPDGRVRALVLPVGGRIAADGSVAINPDCATVAWEELRYASFMAGPTRQQVCPLEGGAMLTLNQSGLHGGFSARGLALNGRNGGSPMRFDAKRATFALRGNRVALSGAALRIGAGESPVRLSAAALEGGPGAQGFTGTVSGMGGQIGSVPLILQDGKGDWRFASGALSLRAATEVRDAALPARFEPLAIPDARLTMKGGRIDAAGTLTTRRGGVKVADVAIAHDLGSGRGHADLNVPGLKFGPSLQPEEVTHLTVGVIANVAATVTGTGRIDWTGANVTSTGTFRTDNASLAAAFGPVEGLSGEIRFTDLIGLVSAPGQEVRIRSVNPGVEVRDGIVRYHLEPGQKVRIEGGGWPFSGGELVLLPTTMDFSADVDRYLTFRVIGLDAGAFIQAMELENVSATGTFDGIMPLIFNAQGGRIAGGVLVARQQGLPPLVMPEGVLPTIPCDPKRQGGVLSYVGPVSNENLGAMGRIAFDALKDLQYKCLSILMDGALDGEMVTNVVFNGVNRGKIGDAPAGLVRNFTGLPFIFNVKIAAPFRGLLKTAQSYIDPTQTIRDEIGRQAQEKMRAQGAQGLAVQPLDSDTMRNGEPK</sequence>
<feature type="transmembrane region" description="Helical" evidence="2">
    <location>
        <begin position="14"/>
        <end position="33"/>
    </location>
</feature>
<evidence type="ECO:0000256" key="2">
    <source>
        <dbReference type="SAM" id="Phobius"/>
    </source>
</evidence>